<dbReference type="InterPro" id="IPR046342">
    <property type="entry name" value="CBS_dom_sf"/>
</dbReference>
<gene>
    <name evidence="2" type="ORF">C8P70_10818</name>
</gene>
<proteinExistence type="predicted"/>
<sequence>MSINPTLTVLDIPLFNLDASVAEAQTFLEDKNYSHFPVVNENNLWEGNIPYDEIQNSDLTKKISDLLYTAEHFFIPEDSDKSAFECMDLFAQFNSNIMPFISADQKLLGIIYKDDLLLKWTDTLFFTERGKTILIEKAFNQYSLSEITQIVESNNAKLLGIFTLSEVDKSTQLLIKTNNINTKSIIEDLRRYQYTILSKHEEDTYYTDLKRQSDYLNKYLNI</sequence>
<dbReference type="InterPro" id="IPR000644">
    <property type="entry name" value="CBS_dom"/>
</dbReference>
<feature type="domain" description="CBS" evidence="1">
    <location>
        <begin position="12"/>
        <end position="45"/>
    </location>
</feature>
<accession>A0A4R7EZB9</accession>
<evidence type="ECO:0000259" key="1">
    <source>
        <dbReference type="Pfam" id="PF00571"/>
    </source>
</evidence>
<reference evidence="2 3" key="1">
    <citation type="submission" date="2019-03" db="EMBL/GenBank/DDBJ databases">
        <title>Genomic Encyclopedia of Archaeal and Bacterial Type Strains, Phase II (KMG-II): from individual species to whole genera.</title>
        <authorList>
            <person name="Goeker M."/>
        </authorList>
    </citation>
    <scope>NUCLEOTIDE SEQUENCE [LARGE SCALE GENOMIC DNA]</scope>
    <source>
        <strain evidence="2 3">DSM 28213</strain>
    </source>
</reference>
<organism evidence="2 3">
    <name type="scientific">Myroides indicus</name>
    <dbReference type="NCBI Taxonomy" id="1323422"/>
    <lineage>
        <taxon>Bacteria</taxon>
        <taxon>Pseudomonadati</taxon>
        <taxon>Bacteroidota</taxon>
        <taxon>Flavobacteriia</taxon>
        <taxon>Flavobacteriales</taxon>
        <taxon>Flavobacteriaceae</taxon>
        <taxon>Myroides</taxon>
    </lineage>
</organism>
<evidence type="ECO:0000313" key="2">
    <source>
        <dbReference type="EMBL" id="TDS61477.1"/>
    </source>
</evidence>
<evidence type="ECO:0000313" key="3">
    <source>
        <dbReference type="Proteomes" id="UP000295215"/>
    </source>
</evidence>
<dbReference type="SUPFAM" id="SSF54631">
    <property type="entry name" value="CBS-domain pair"/>
    <property type="match status" value="1"/>
</dbReference>
<dbReference type="RefSeq" id="WP_133712149.1">
    <property type="nucleotide sequence ID" value="NZ_SOAG01000008.1"/>
</dbReference>
<dbReference type="OrthoDB" id="1523762at2"/>
<dbReference type="Pfam" id="PF00571">
    <property type="entry name" value="CBS"/>
    <property type="match status" value="1"/>
</dbReference>
<dbReference type="Proteomes" id="UP000295215">
    <property type="component" value="Unassembled WGS sequence"/>
</dbReference>
<protein>
    <submittedName>
        <fullName evidence="2">CBS domain protein</fullName>
    </submittedName>
</protein>
<keyword evidence="3" id="KW-1185">Reference proteome</keyword>
<name>A0A4R7EZB9_9FLAO</name>
<dbReference type="CDD" id="cd02205">
    <property type="entry name" value="CBS_pair_SF"/>
    <property type="match status" value="1"/>
</dbReference>
<comment type="caution">
    <text evidence="2">The sequence shown here is derived from an EMBL/GenBank/DDBJ whole genome shotgun (WGS) entry which is preliminary data.</text>
</comment>
<dbReference type="AlphaFoldDB" id="A0A4R7EZB9"/>
<dbReference type="EMBL" id="SOAG01000008">
    <property type="protein sequence ID" value="TDS61477.1"/>
    <property type="molecule type" value="Genomic_DNA"/>
</dbReference>
<dbReference type="Gene3D" id="3.10.580.10">
    <property type="entry name" value="CBS-domain"/>
    <property type="match status" value="1"/>
</dbReference>